<evidence type="ECO:0000313" key="10">
    <source>
        <dbReference type="Proteomes" id="UP000252586"/>
    </source>
</evidence>
<keyword evidence="5 7" id="KW-0472">Membrane</keyword>
<keyword evidence="10" id="KW-1185">Reference proteome</keyword>
<feature type="transmembrane region" description="Helical" evidence="7">
    <location>
        <begin position="328"/>
        <end position="348"/>
    </location>
</feature>
<feature type="domain" description="Threonine/serine exporter-like N-terminal" evidence="8">
    <location>
        <begin position="14"/>
        <end position="257"/>
    </location>
</feature>
<comment type="caution">
    <text evidence="9">The sequence shown here is derived from an EMBL/GenBank/DDBJ whole genome shotgun (WGS) entry which is preliminary data.</text>
</comment>
<proteinExistence type="inferred from homology"/>
<dbReference type="PANTHER" id="PTHR34390">
    <property type="entry name" value="UPF0442 PROTEIN YJJB-RELATED"/>
    <property type="match status" value="1"/>
</dbReference>
<evidence type="ECO:0000259" key="8">
    <source>
        <dbReference type="Pfam" id="PF06738"/>
    </source>
</evidence>
<organism evidence="9 10">
    <name type="scientific">Nocardia puris</name>
    <dbReference type="NCBI Taxonomy" id="208602"/>
    <lineage>
        <taxon>Bacteria</taxon>
        <taxon>Bacillati</taxon>
        <taxon>Actinomycetota</taxon>
        <taxon>Actinomycetes</taxon>
        <taxon>Mycobacteriales</taxon>
        <taxon>Nocardiaceae</taxon>
        <taxon>Nocardia</taxon>
    </lineage>
</organism>
<dbReference type="GO" id="GO:0015744">
    <property type="term" value="P:succinate transport"/>
    <property type="evidence" value="ECO:0007669"/>
    <property type="project" value="TreeGrafter"/>
</dbReference>
<comment type="subcellular location">
    <subcellularLocation>
        <location evidence="1">Cell membrane</location>
        <topology evidence="1">Multi-pass membrane protein</topology>
    </subcellularLocation>
</comment>
<feature type="transmembrane region" description="Helical" evidence="7">
    <location>
        <begin position="274"/>
        <end position="293"/>
    </location>
</feature>
<feature type="transmembrane region" description="Helical" evidence="7">
    <location>
        <begin position="300"/>
        <end position="322"/>
    </location>
</feature>
<feature type="transmembrane region" description="Helical" evidence="7">
    <location>
        <begin position="173"/>
        <end position="196"/>
    </location>
</feature>
<evidence type="ECO:0000256" key="7">
    <source>
        <dbReference type="SAM" id="Phobius"/>
    </source>
</evidence>
<dbReference type="STRING" id="1210090.GCA_001613185_01512"/>
<feature type="transmembrane region" description="Helical" evidence="7">
    <location>
        <begin position="231"/>
        <end position="254"/>
    </location>
</feature>
<dbReference type="InterPro" id="IPR050539">
    <property type="entry name" value="ThrE_Dicarb/AminoAcid_Exp"/>
</dbReference>
<evidence type="ECO:0000256" key="1">
    <source>
        <dbReference type="ARBA" id="ARBA00004651"/>
    </source>
</evidence>
<protein>
    <submittedName>
        <fullName evidence="9">Uncharacterized membrane protein YjjP (DUF1212 family)</fullName>
    </submittedName>
</protein>
<dbReference type="RefSeq" id="WP_067505434.1">
    <property type="nucleotide sequence ID" value="NZ_QNRE01000011.1"/>
</dbReference>
<dbReference type="Proteomes" id="UP000252586">
    <property type="component" value="Unassembled WGS sequence"/>
</dbReference>
<dbReference type="GO" id="GO:0022857">
    <property type="term" value="F:transmembrane transporter activity"/>
    <property type="evidence" value="ECO:0007669"/>
    <property type="project" value="InterPro"/>
</dbReference>
<dbReference type="InterPro" id="IPR010619">
    <property type="entry name" value="ThrE-like_N"/>
</dbReference>
<keyword evidence="3 7" id="KW-0812">Transmembrane</keyword>
<dbReference type="PANTHER" id="PTHR34390:SF2">
    <property type="entry name" value="SUCCINATE TRANSPORTER SUBUNIT YJJP-RELATED"/>
    <property type="match status" value="1"/>
</dbReference>
<dbReference type="EMBL" id="QNRE01000011">
    <property type="protein sequence ID" value="RBO87445.1"/>
    <property type="molecule type" value="Genomic_DNA"/>
</dbReference>
<feature type="transmembrane region" description="Helical" evidence="7">
    <location>
        <begin position="202"/>
        <end position="219"/>
    </location>
</feature>
<keyword evidence="2" id="KW-1003">Cell membrane</keyword>
<accession>A0A366DBX7</accession>
<keyword evidence="4 7" id="KW-1133">Transmembrane helix</keyword>
<evidence type="ECO:0000256" key="5">
    <source>
        <dbReference type="ARBA" id="ARBA00023136"/>
    </source>
</evidence>
<gene>
    <name evidence="9" type="ORF">DFR74_111151</name>
</gene>
<comment type="similarity">
    <text evidence="6">Belongs to the ThrE exporter (TC 2.A.79) family.</text>
</comment>
<dbReference type="AlphaFoldDB" id="A0A366DBX7"/>
<feature type="transmembrane region" description="Helical" evidence="7">
    <location>
        <begin position="355"/>
        <end position="374"/>
    </location>
</feature>
<evidence type="ECO:0000256" key="3">
    <source>
        <dbReference type="ARBA" id="ARBA00022692"/>
    </source>
</evidence>
<evidence type="ECO:0000256" key="6">
    <source>
        <dbReference type="ARBA" id="ARBA00034125"/>
    </source>
</evidence>
<feature type="transmembrane region" description="Helical" evidence="7">
    <location>
        <begin position="123"/>
        <end position="141"/>
    </location>
</feature>
<feature type="transmembrane region" description="Helical" evidence="7">
    <location>
        <begin position="386"/>
        <end position="411"/>
    </location>
</feature>
<dbReference type="Pfam" id="PF06738">
    <property type="entry name" value="ThrE"/>
    <property type="match status" value="1"/>
</dbReference>
<evidence type="ECO:0000313" key="9">
    <source>
        <dbReference type="EMBL" id="RBO87445.1"/>
    </source>
</evidence>
<feature type="transmembrane region" description="Helical" evidence="7">
    <location>
        <begin position="147"/>
        <end position="166"/>
    </location>
</feature>
<dbReference type="GO" id="GO:0005886">
    <property type="term" value="C:plasma membrane"/>
    <property type="evidence" value="ECO:0007669"/>
    <property type="project" value="UniProtKB-SubCell"/>
</dbReference>
<dbReference type="OrthoDB" id="5143397at2"/>
<evidence type="ECO:0000256" key="2">
    <source>
        <dbReference type="ARBA" id="ARBA00022475"/>
    </source>
</evidence>
<name>A0A366DBX7_9NOCA</name>
<reference evidence="9 10" key="1">
    <citation type="submission" date="2018-06" db="EMBL/GenBank/DDBJ databases">
        <title>Genomic Encyclopedia of Type Strains, Phase IV (KMG-IV): sequencing the most valuable type-strain genomes for metagenomic binning, comparative biology and taxonomic classification.</title>
        <authorList>
            <person name="Goeker M."/>
        </authorList>
    </citation>
    <scope>NUCLEOTIDE SEQUENCE [LARGE SCALE GENOMIC DNA]</scope>
    <source>
        <strain evidence="9 10">DSM 44599</strain>
    </source>
</reference>
<evidence type="ECO:0000256" key="4">
    <source>
        <dbReference type="ARBA" id="ARBA00022989"/>
    </source>
</evidence>
<sequence length="423" mass="43608">MGEDERRRTWASLDFLVKLATAMLESGYATDPMTQTVRLCGAAMGLERITVVGIGRTVTLEYLCADGQALTRTAAASTIDAFDCDRMKRLKNVAREVTLSGTDPDTARRMLADAERGPLPWPWWFLPFGGSLLALCIALQVGGTAKAAVAAAVVLPPVYALGRGLGRLAIPRLYGVAVQTAFAAALGGLLHVASAITLTDTAVLIATNWVLLVPMPQLVSTAIDAVSSDGVAALARAASALLVVGGITLGGALVLAFSQRFSFGDPIDPTLPQLSLRLAIGFSILGALGNAVFNGGGRDLLLPAAGAGLLTAAVNQTLIHAGNMPSEWSGPIAAAALGFAAAACSDLLRLPMTALALVGITGALLPGLIVYQGLVIELFHTSGVGYFVRAFAVCVGLGVGAALGVILYVLFRRIPLPRRRAGG</sequence>